<sequence>MSEGDHVAEAIESYAARSRGPEDPDVACIKTVGGNALFCPLDDVALVRRDGELRADREGEAWISSDTVRDIEEVR</sequence>
<protein>
    <submittedName>
        <fullName evidence="2">Uncharacterized protein</fullName>
    </submittedName>
</protein>
<evidence type="ECO:0000256" key="1">
    <source>
        <dbReference type="SAM" id="MobiDB-lite"/>
    </source>
</evidence>
<feature type="region of interest" description="Disordered" evidence="1">
    <location>
        <begin position="1"/>
        <end position="23"/>
    </location>
</feature>
<reference evidence="2 3" key="1">
    <citation type="submission" date="2020-07" db="EMBL/GenBank/DDBJ databases">
        <title>Halosimplex pelagicum sp. nov. and Halosimplex rubrum sp. nov., isolated from salted brown alga Laminaria, and emended description of the genus Halosimplex.</title>
        <authorList>
            <person name="Cui H."/>
        </authorList>
    </citation>
    <scope>NUCLEOTIDE SEQUENCE [LARGE SCALE GENOMIC DNA]</scope>
    <source>
        <strain evidence="2 3">R27</strain>
    </source>
</reference>
<gene>
    <name evidence="2" type="ORF">HZS55_09000</name>
</gene>
<accession>A0A7D5P3P8</accession>
<dbReference type="EMBL" id="CP058910">
    <property type="protein sequence ID" value="QLH77424.1"/>
    <property type="molecule type" value="Genomic_DNA"/>
</dbReference>
<evidence type="ECO:0000313" key="3">
    <source>
        <dbReference type="Proteomes" id="UP000509667"/>
    </source>
</evidence>
<evidence type="ECO:0000313" key="2">
    <source>
        <dbReference type="EMBL" id="QLH77424.1"/>
    </source>
</evidence>
<proteinExistence type="predicted"/>
<dbReference type="AlphaFoldDB" id="A0A7D5P3P8"/>
<dbReference type="Proteomes" id="UP000509667">
    <property type="component" value="Chromosome"/>
</dbReference>
<keyword evidence="3" id="KW-1185">Reference proteome</keyword>
<name>A0A7D5P3P8_9EURY</name>
<dbReference type="GeneID" id="56077997"/>
<dbReference type="KEGG" id="hrr:HZS55_09000"/>
<organism evidence="2 3">
    <name type="scientific">Halosimplex rubrum</name>
    <dbReference type="NCBI Taxonomy" id="869889"/>
    <lineage>
        <taxon>Archaea</taxon>
        <taxon>Methanobacteriati</taxon>
        <taxon>Methanobacteriota</taxon>
        <taxon>Stenosarchaea group</taxon>
        <taxon>Halobacteria</taxon>
        <taxon>Halobacteriales</taxon>
        <taxon>Haloarculaceae</taxon>
        <taxon>Halosimplex</taxon>
    </lineage>
</organism>
<dbReference type="RefSeq" id="WP_179911351.1">
    <property type="nucleotide sequence ID" value="NZ_CP058910.1"/>
</dbReference>